<dbReference type="GO" id="GO:0045259">
    <property type="term" value="C:proton-transporting ATP synthase complex"/>
    <property type="evidence" value="ECO:0007669"/>
    <property type="project" value="UniProtKB-KW"/>
</dbReference>
<evidence type="ECO:0000256" key="3">
    <source>
        <dbReference type="ARBA" id="ARBA00022692"/>
    </source>
</evidence>
<comment type="similarity">
    <text evidence="12 13">Belongs to the ATPase B chain family.</text>
</comment>
<dbReference type="GO" id="GO:0012505">
    <property type="term" value="C:endomembrane system"/>
    <property type="evidence" value="ECO:0007669"/>
    <property type="project" value="UniProtKB-SubCell"/>
</dbReference>
<dbReference type="InterPro" id="IPR002146">
    <property type="entry name" value="ATP_synth_b/b'su_bac/chlpt"/>
</dbReference>
<organism evidence="15 16">
    <name type="scientific">Desulfuromonas acetoxidans (strain DSM 684 / 11070)</name>
    <dbReference type="NCBI Taxonomy" id="281689"/>
    <lineage>
        <taxon>Bacteria</taxon>
        <taxon>Pseudomonadati</taxon>
        <taxon>Thermodesulfobacteriota</taxon>
        <taxon>Desulfuromonadia</taxon>
        <taxon>Desulfuromonadales</taxon>
        <taxon>Desulfuromonadaceae</taxon>
        <taxon>Desulfuromonas</taxon>
    </lineage>
</organism>
<keyword evidence="7 12" id="KW-0472">Membrane</keyword>
<accession>Q1JZG4</accession>
<feature type="transmembrane region" description="Helical" evidence="12">
    <location>
        <begin position="50"/>
        <end position="69"/>
    </location>
</feature>
<evidence type="ECO:0000256" key="5">
    <source>
        <dbReference type="ARBA" id="ARBA00022989"/>
    </source>
</evidence>
<dbReference type="EMBL" id="AAEW02000009">
    <property type="protein sequence ID" value="EAT15603.1"/>
    <property type="molecule type" value="Genomic_DNA"/>
</dbReference>
<evidence type="ECO:0000256" key="12">
    <source>
        <dbReference type="HAMAP-Rule" id="MF_01398"/>
    </source>
</evidence>
<evidence type="ECO:0000256" key="1">
    <source>
        <dbReference type="ARBA" id="ARBA00022448"/>
    </source>
</evidence>
<evidence type="ECO:0000313" key="16">
    <source>
        <dbReference type="Proteomes" id="UP000005695"/>
    </source>
</evidence>
<dbReference type="Pfam" id="PF00430">
    <property type="entry name" value="ATP-synt_B"/>
    <property type="match status" value="1"/>
</dbReference>
<comment type="caution">
    <text evidence="15">The sequence shown here is derived from an EMBL/GenBank/DDBJ whole genome shotgun (WGS) entry which is preliminary data.</text>
</comment>
<comment type="subcellular location">
    <subcellularLocation>
        <location evidence="12">Cell membrane</location>
        <topology evidence="12">Single-pass membrane protein</topology>
    </subcellularLocation>
    <subcellularLocation>
        <location evidence="11">Endomembrane system</location>
        <topology evidence="11">Single-pass membrane protein</topology>
    </subcellularLocation>
</comment>
<keyword evidence="2 12" id="KW-0138">CF(0)</keyword>
<evidence type="ECO:0000256" key="7">
    <source>
        <dbReference type="ARBA" id="ARBA00023136"/>
    </source>
</evidence>
<comment type="function">
    <text evidence="10">Component of the F(0) channel, it forms part of the peripheral stalk, linking F(1) to F(0). The b'-subunit is a diverged and duplicated form of b found in plants and photosynthetic bacteria.</text>
</comment>
<evidence type="ECO:0000256" key="6">
    <source>
        <dbReference type="ARBA" id="ARBA00023065"/>
    </source>
</evidence>
<proteinExistence type="inferred from homology"/>
<comment type="subunit">
    <text evidence="12">F-type ATPases have 2 components, F(1) - the catalytic core - and F(0) - the membrane proton channel. F(1) has five subunits: alpha(3), beta(3), gamma(1), delta(1), epsilon(1). F(0) has three main subunits: a(1), b(2) and c(10-14). The alpha and beta chains form an alternating ring which encloses part of the gamma chain. F(1) is attached to F(0) by a central stalk formed by the gamma and epsilon chains, while a peripheral stalk is formed by the delta and b chains.</text>
</comment>
<dbReference type="CDD" id="cd06503">
    <property type="entry name" value="ATP-synt_Fo_b"/>
    <property type="match status" value="1"/>
</dbReference>
<comment type="function">
    <text evidence="9 12">F(1)F(0) ATP synthase produces ATP from ADP in the presence of a proton or sodium gradient. F-type ATPases consist of two structural domains, F(1) containing the extramembraneous catalytic core and F(0) containing the membrane proton channel, linked together by a central stalk and a peripheral stalk. During catalysis, ATP synthesis in the catalytic domain of F(1) is coupled via a rotary mechanism of the central stalk subunits to proton translocation.</text>
</comment>
<sequence>MFVDKFLTKRTLTVAAGAALVIAGAGIAFASGEGHEAAHHVDSGVLLKDFLYRVFNFSVTVGILVYFVAKPLKNALAGRREGIEQALKASQEAAESAESKYAEYDSKLTQAESEIADIQLAIKEEAESEKQRIISEAKEMAEKIKAEAQKSADNEVAKARLTLQQEAVTMAVGIAEDILKKAVNKEDQARLVEEYKTKVGELH</sequence>
<keyword evidence="12" id="KW-1003">Cell membrane</keyword>
<keyword evidence="4 12" id="KW-0375">Hydrogen ion transport</keyword>
<name>Q1JZG4_DESA6</name>
<evidence type="ECO:0000256" key="8">
    <source>
        <dbReference type="ARBA" id="ARBA00023310"/>
    </source>
</evidence>
<dbReference type="Proteomes" id="UP000005695">
    <property type="component" value="Unassembled WGS sequence"/>
</dbReference>
<feature type="transmembrane region" description="Helical" evidence="12">
    <location>
        <begin position="12"/>
        <end position="30"/>
    </location>
</feature>
<evidence type="ECO:0000256" key="10">
    <source>
        <dbReference type="ARBA" id="ARBA00025614"/>
    </source>
</evidence>
<reference evidence="15" key="1">
    <citation type="submission" date="2006-05" db="EMBL/GenBank/DDBJ databases">
        <title>Annotation of the draft genome assembly of Desulfuromonas acetoxidans DSM 684.</title>
        <authorList>
            <consortium name="US DOE Joint Genome Institute (JGI-ORNL)"/>
            <person name="Larimer F."/>
            <person name="Land M."/>
            <person name="Hauser L."/>
        </authorList>
    </citation>
    <scope>NUCLEOTIDE SEQUENCE [LARGE SCALE GENOMIC DNA]</scope>
    <source>
        <strain evidence="15">DSM 684</strain>
    </source>
</reference>
<evidence type="ECO:0000256" key="11">
    <source>
        <dbReference type="ARBA" id="ARBA00037847"/>
    </source>
</evidence>
<dbReference type="GO" id="GO:0046933">
    <property type="term" value="F:proton-transporting ATP synthase activity, rotational mechanism"/>
    <property type="evidence" value="ECO:0007669"/>
    <property type="project" value="UniProtKB-UniRule"/>
</dbReference>
<evidence type="ECO:0000313" key="15">
    <source>
        <dbReference type="EMBL" id="EAT15603.1"/>
    </source>
</evidence>
<dbReference type="GO" id="GO:0005886">
    <property type="term" value="C:plasma membrane"/>
    <property type="evidence" value="ECO:0007669"/>
    <property type="project" value="UniProtKB-SubCell"/>
</dbReference>
<dbReference type="AlphaFoldDB" id="Q1JZG4"/>
<dbReference type="PANTHER" id="PTHR34264">
    <property type="entry name" value="ATP SYNTHASE SUBUNIT B, CHLOROPLASTIC"/>
    <property type="match status" value="1"/>
</dbReference>
<evidence type="ECO:0000256" key="2">
    <source>
        <dbReference type="ARBA" id="ARBA00022547"/>
    </source>
</evidence>
<keyword evidence="1 12" id="KW-0813">Transport</keyword>
<keyword evidence="6 12" id="KW-0406">Ion transport</keyword>
<keyword evidence="5 12" id="KW-1133">Transmembrane helix</keyword>
<keyword evidence="8 12" id="KW-0066">ATP synthesis</keyword>
<protein>
    <recommendedName>
        <fullName evidence="12">ATP synthase subunit b</fullName>
    </recommendedName>
    <alternativeName>
        <fullName evidence="12">ATP synthase F(0) sector subunit b</fullName>
    </alternativeName>
    <alternativeName>
        <fullName evidence="12">ATPase subunit I</fullName>
    </alternativeName>
    <alternativeName>
        <fullName evidence="12">F-type ATPase subunit b</fullName>
        <shortName evidence="12">F-ATPase subunit b</shortName>
    </alternativeName>
</protein>
<evidence type="ECO:0000256" key="13">
    <source>
        <dbReference type="RuleBase" id="RU003848"/>
    </source>
</evidence>
<feature type="coiled-coil region" evidence="14">
    <location>
        <begin position="80"/>
        <end position="154"/>
    </location>
</feature>
<comment type="caution">
    <text evidence="12">Lacks conserved residue(s) required for the propagation of feature annotation.</text>
</comment>
<keyword evidence="16" id="KW-1185">Reference proteome</keyword>
<dbReference type="RefSeq" id="WP_006000532.1">
    <property type="nucleotide sequence ID" value="NZ_AAEW02000009.1"/>
</dbReference>
<reference evidence="15" key="2">
    <citation type="submission" date="2006-05" db="EMBL/GenBank/DDBJ databases">
        <title>Sequencing of the draft genome and assembly of Desulfuromonas acetoxidans DSM 684.</title>
        <authorList>
            <consortium name="US DOE Joint Genome Institute (JGI-PGF)"/>
            <person name="Copeland A."/>
            <person name="Lucas S."/>
            <person name="Lapidus A."/>
            <person name="Barry K."/>
            <person name="Detter J.C."/>
            <person name="Glavina del Rio T."/>
            <person name="Hammon N."/>
            <person name="Israni S."/>
            <person name="Dalin E."/>
            <person name="Tice H."/>
            <person name="Bruce D."/>
            <person name="Pitluck S."/>
            <person name="Richardson P."/>
        </authorList>
    </citation>
    <scope>NUCLEOTIDE SEQUENCE [LARGE SCALE GENOMIC DNA]</scope>
    <source>
        <strain evidence="15">DSM 684</strain>
    </source>
</reference>
<evidence type="ECO:0000256" key="9">
    <source>
        <dbReference type="ARBA" id="ARBA00025198"/>
    </source>
</evidence>
<keyword evidence="3 12" id="KW-0812">Transmembrane</keyword>
<dbReference type="PANTHER" id="PTHR34264:SF3">
    <property type="entry name" value="ATP SYNTHASE SUBUNIT B, CHLOROPLASTIC"/>
    <property type="match status" value="1"/>
</dbReference>
<dbReference type="OrthoDB" id="5471016at2"/>
<dbReference type="HAMAP" id="MF_01398">
    <property type="entry name" value="ATP_synth_b_bprime"/>
    <property type="match status" value="1"/>
</dbReference>
<gene>
    <name evidence="12" type="primary">atpF</name>
    <name evidence="15" type="ORF">Dace_1465</name>
</gene>
<evidence type="ECO:0000256" key="14">
    <source>
        <dbReference type="SAM" id="Coils"/>
    </source>
</evidence>
<evidence type="ECO:0000256" key="4">
    <source>
        <dbReference type="ARBA" id="ARBA00022781"/>
    </source>
</evidence>
<keyword evidence="14" id="KW-0175">Coiled coil</keyword>